<sequence>MSAPLTLFALPCAGASSVMYLRWRRRLPSWVQVEPIELPGRGGRLDETFERSFPLLVERLADELEAYPPRRYAFFGHSMGALLAFGIAHSLRKREKALPLALFVSACAAPSRQDWRRYADKNTDASLIADLHKQKGTPEEVFESPELLSMTLSLLHADYRICASFRYAQSLPLPLPIHVFGGRDDEIHESKLEAWRSETTEDFSLDLFEGGHFFLRQHEEAFLHVLVQRMALHHPEACQEAHREPGDMSLCIP</sequence>
<evidence type="ECO:0000313" key="3">
    <source>
        <dbReference type="EMBL" id="SFU37867.1"/>
    </source>
</evidence>
<dbReference type="RefSeq" id="WP_074972836.1">
    <property type="nucleotide sequence ID" value="NZ_FPBZ01000002.1"/>
</dbReference>
<accession>A0A1I7FNS7</accession>
<dbReference type="EMBL" id="FPBZ01000002">
    <property type="protein sequence ID" value="SFU37867.1"/>
    <property type="molecule type" value="Genomic_DNA"/>
</dbReference>
<name>A0A1I7FNS7_9PROT</name>
<dbReference type="Proteomes" id="UP000182649">
    <property type="component" value="Unassembled WGS sequence"/>
</dbReference>
<dbReference type="SUPFAM" id="SSF53474">
    <property type="entry name" value="alpha/beta-Hydrolases"/>
    <property type="match status" value="1"/>
</dbReference>
<dbReference type="AlphaFoldDB" id="A0A1I7FNS7"/>
<gene>
    <name evidence="3" type="ORF">SAMN05216417_10262</name>
</gene>
<comment type="similarity">
    <text evidence="1">Belongs to the thioesterase family.</text>
</comment>
<dbReference type="InterPro" id="IPR001031">
    <property type="entry name" value="Thioesterase"/>
</dbReference>
<dbReference type="PANTHER" id="PTHR11487">
    <property type="entry name" value="THIOESTERASE"/>
    <property type="match status" value="1"/>
</dbReference>
<dbReference type="InterPro" id="IPR012223">
    <property type="entry name" value="TEII"/>
</dbReference>
<feature type="domain" description="Thioesterase" evidence="2">
    <location>
        <begin position="6"/>
        <end position="223"/>
    </location>
</feature>
<evidence type="ECO:0000256" key="1">
    <source>
        <dbReference type="ARBA" id="ARBA00007169"/>
    </source>
</evidence>
<proteinExistence type="inferred from homology"/>
<dbReference type="InterPro" id="IPR029058">
    <property type="entry name" value="AB_hydrolase_fold"/>
</dbReference>
<dbReference type="Pfam" id="PF00975">
    <property type="entry name" value="Thioesterase"/>
    <property type="match status" value="1"/>
</dbReference>
<dbReference type="GO" id="GO:0008610">
    <property type="term" value="P:lipid biosynthetic process"/>
    <property type="evidence" value="ECO:0007669"/>
    <property type="project" value="TreeGrafter"/>
</dbReference>
<evidence type="ECO:0000259" key="2">
    <source>
        <dbReference type="Pfam" id="PF00975"/>
    </source>
</evidence>
<dbReference type="Gene3D" id="3.40.50.1820">
    <property type="entry name" value="alpha/beta hydrolase"/>
    <property type="match status" value="1"/>
</dbReference>
<dbReference type="OrthoDB" id="8480037at2"/>
<reference evidence="3 4" key="1">
    <citation type="submission" date="2016-10" db="EMBL/GenBank/DDBJ databases">
        <authorList>
            <person name="de Groot N.N."/>
        </authorList>
    </citation>
    <scope>NUCLEOTIDE SEQUENCE [LARGE SCALE GENOMIC DNA]</scope>
    <source>
        <strain evidence="3 4">Nl14</strain>
    </source>
</reference>
<organism evidence="3 4">
    <name type="scientific">Nitrosospira multiformis</name>
    <dbReference type="NCBI Taxonomy" id="1231"/>
    <lineage>
        <taxon>Bacteria</taxon>
        <taxon>Pseudomonadati</taxon>
        <taxon>Pseudomonadota</taxon>
        <taxon>Betaproteobacteria</taxon>
        <taxon>Nitrosomonadales</taxon>
        <taxon>Nitrosomonadaceae</taxon>
        <taxon>Nitrosospira</taxon>
    </lineage>
</organism>
<protein>
    <submittedName>
        <fullName evidence="3">Surfactin synthase thioesterase subunit</fullName>
    </submittedName>
</protein>
<evidence type="ECO:0000313" key="4">
    <source>
        <dbReference type="Proteomes" id="UP000182649"/>
    </source>
</evidence>
<dbReference type="PANTHER" id="PTHR11487:SF0">
    <property type="entry name" value="S-ACYL FATTY ACID SYNTHASE THIOESTERASE, MEDIUM CHAIN"/>
    <property type="match status" value="1"/>
</dbReference>